<protein>
    <recommendedName>
        <fullName evidence="1">Thioredoxin domain-containing protein</fullName>
    </recommendedName>
</protein>
<dbReference type="PANTHER" id="PTHR45672:SF11">
    <property type="entry name" value="PROTEIN DISULFIDE-ISOMERASE C17H9.14C"/>
    <property type="match status" value="1"/>
</dbReference>
<dbReference type="OMA" id="CVKWSRQ"/>
<dbReference type="Proteomes" id="UP000038009">
    <property type="component" value="Unassembled WGS sequence"/>
</dbReference>
<reference evidence="2 3" key="1">
    <citation type="journal article" date="2015" name="PLoS Pathog.">
        <title>Leptomonas seymouri: Adaptations to the Dixenous Life Cycle Analyzed by Genome Sequencing, Transcriptome Profiling and Co-infection with Leishmania donovani.</title>
        <authorList>
            <person name="Kraeva N."/>
            <person name="Butenko A."/>
            <person name="Hlavacova J."/>
            <person name="Kostygov A."/>
            <person name="Myskova J."/>
            <person name="Grybchuk D."/>
            <person name="Lestinova T."/>
            <person name="Votypka J."/>
            <person name="Volf P."/>
            <person name="Opperdoes F."/>
            <person name="Flegontov P."/>
            <person name="Lukes J."/>
            <person name="Yurchenko V."/>
        </authorList>
    </citation>
    <scope>NUCLEOTIDE SEQUENCE [LARGE SCALE GENOMIC DNA]</scope>
    <source>
        <strain evidence="2 3">ATCC 30220</strain>
    </source>
</reference>
<dbReference type="SUPFAM" id="SSF52833">
    <property type="entry name" value="Thioredoxin-like"/>
    <property type="match status" value="1"/>
</dbReference>
<dbReference type="VEuPathDB" id="TriTrypDB:Lsey_0191_0100"/>
<dbReference type="InterPro" id="IPR036249">
    <property type="entry name" value="Thioredoxin-like_sf"/>
</dbReference>
<dbReference type="Pfam" id="PF00085">
    <property type="entry name" value="Thioredoxin"/>
    <property type="match status" value="1"/>
</dbReference>
<dbReference type="InterPro" id="IPR013766">
    <property type="entry name" value="Thioredoxin_domain"/>
</dbReference>
<name>A0A0N1I216_LEPSE</name>
<dbReference type="AlphaFoldDB" id="A0A0N1I216"/>
<evidence type="ECO:0000313" key="2">
    <source>
        <dbReference type="EMBL" id="KPI85378.1"/>
    </source>
</evidence>
<dbReference type="EMBL" id="LJSK01000191">
    <property type="protein sequence ID" value="KPI85378.1"/>
    <property type="molecule type" value="Genomic_DNA"/>
</dbReference>
<organism evidence="2 3">
    <name type="scientific">Leptomonas seymouri</name>
    <dbReference type="NCBI Taxonomy" id="5684"/>
    <lineage>
        <taxon>Eukaryota</taxon>
        <taxon>Discoba</taxon>
        <taxon>Euglenozoa</taxon>
        <taxon>Kinetoplastea</taxon>
        <taxon>Metakinetoplastina</taxon>
        <taxon>Trypanosomatida</taxon>
        <taxon>Trypanosomatidae</taxon>
        <taxon>Leishmaniinae</taxon>
        <taxon>Leptomonas</taxon>
    </lineage>
</organism>
<dbReference type="GO" id="GO:0003756">
    <property type="term" value="F:protein disulfide isomerase activity"/>
    <property type="evidence" value="ECO:0007669"/>
    <property type="project" value="TreeGrafter"/>
</dbReference>
<evidence type="ECO:0000259" key="1">
    <source>
        <dbReference type="Pfam" id="PF00085"/>
    </source>
</evidence>
<evidence type="ECO:0000313" key="3">
    <source>
        <dbReference type="Proteomes" id="UP000038009"/>
    </source>
</evidence>
<dbReference type="OrthoDB" id="427280at2759"/>
<dbReference type="InterPro" id="IPR051063">
    <property type="entry name" value="PDI"/>
</dbReference>
<comment type="caution">
    <text evidence="2">The sequence shown here is derived from an EMBL/GenBank/DDBJ whole genome shotgun (WGS) entry which is preliminary data.</text>
</comment>
<dbReference type="CDD" id="cd02961">
    <property type="entry name" value="PDI_a_family"/>
    <property type="match status" value="1"/>
</dbReference>
<keyword evidence="3" id="KW-1185">Reference proteome</keyword>
<dbReference type="PANTHER" id="PTHR45672">
    <property type="entry name" value="PROTEIN DISULFIDE-ISOMERASE C17H9.14C-RELATED"/>
    <property type="match status" value="1"/>
</dbReference>
<proteinExistence type="predicted"/>
<accession>A0A0N1I216</accession>
<dbReference type="GO" id="GO:0006457">
    <property type="term" value="P:protein folding"/>
    <property type="evidence" value="ECO:0007669"/>
    <property type="project" value="TreeGrafter"/>
</dbReference>
<dbReference type="GO" id="GO:0005783">
    <property type="term" value="C:endoplasmic reticulum"/>
    <property type="evidence" value="ECO:0007669"/>
    <property type="project" value="TreeGrafter"/>
</dbReference>
<dbReference type="Gene3D" id="3.40.30.10">
    <property type="entry name" value="Glutaredoxin"/>
    <property type="match status" value="1"/>
</dbReference>
<gene>
    <name evidence="2" type="ORF">ABL78_5559</name>
</gene>
<sequence>MRARHLLFVFALALVLVSAPLQCVFATKEASRVVLLNSDNFDEFVHGPMRHTFVLYCVKWSRQCEDWRKTWDRLSMSQSSKELRDVFTAAYVDGDKYPDIIKKMKVKGFPTATFYTPIYPEGMEYSGVREPFLLDSFVFQFS</sequence>
<feature type="domain" description="Thioredoxin" evidence="1">
    <location>
        <begin position="33"/>
        <end position="129"/>
    </location>
</feature>